<dbReference type="AlphaFoldDB" id="A0AAV7LDC0"/>
<keyword evidence="2" id="KW-1185">Reference proteome</keyword>
<dbReference type="Proteomes" id="UP001066276">
    <property type="component" value="Chromosome 11"/>
</dbReference>
<gene>
    <name evidence="1" type="ORF">NDU88_001494</name>
</gene>
<name>A0AAV7LDC0_PLEWA</name>
<organism evidence="1 2">
    <name type="scientific">Pleurodeles waltl</name>
    <name type="common">Iberian ribbed newt</name>
    <dbReference type="NCBI Taxonomy" id="8319"/>
    <lineage>
        <taxon>Eukaryota</taxon>
        <taxon>Metazoa</taxon>
        <taxon>Chordata</taxon>
        <taxon>Craniata</taxon>
        <taxon>Vertebrata</taxon>
        <taxon>Euteleostomi</taxon>
        <taxon>Amphibia</taxon>
        <taxon>Batrachia</taxon>
        <taxon>Caudata</taxon>
        <taxon>Salamandroidea</taxon>
        <taxon>Salamandridae</taxon>
        <taxon>Pleurodelinae</taxon>
        <taxon>Pleurodeles</taxon>
    </lineage>
</organism>
<protein>
    <submittedName>
        <fullName evidence="1">Uncharacterized protein</fullName>
    </submittedName>
</protein>
<evidence type="ECO:0000313" key="2">
    <source>
        <dbReference type="Proteomes" id="UP001066276"/>
    </source>
</evidence>
<proteinExistence type="predicted"/>
<dbReference type="EMBL" id="JANPWB010000015">
    <property type="protein sequence ID" value="KAJ1088337.1"/>
    <property type="molecule type" value="Genomic_DNA"/>
</dbReference>
<comment type="caution">
    <text evidence="1">The sequence shown here is derived from an EMBL/GenBank/DDBJ whole genome shotgun (WGS) entry which is preliminary data.</text>
</comment>
<sequence length="115" mass="12408">MAACTQSSARRIVPGEDGGAIVCRKCSPNPSFPSLTRQRQPPGSLLACEGRESRQHTTALCLAADRNLDFASEEAVTVSRRPTETACARQRWGKTLSAIPIGLIPAHRQQVGRQP</sequence>
<reference evidence="1" key="1">
    <citation type="journal article" date="2022" name="bioRxiv">
        <title>Sequencing and chromosome-scale assembly of the giantPleurodeles waltlgenome.</title>
        <authorList>
            <person name="Brown T."/>
            <person name="Elewa A."/>
            <person name="Iarovenko S."/>
            <person name="Subramanian E."/>
            <person name="Araus A.J."/>
            <person name="Petzold A."/>
            <person name="Susuki M."/>
            <person name="Suzuki K.-i.T."/>
            <person name="Hayashi T."/>
            <person name="Toyoda A."/>
            <person name="Oliveira C."/>
            <person name="Osipova E."/>
            <person name="Leigh N.D."/>
            <person name="Simon A."/>
            <person name="Yun M.H."/>
        </authorList>
    </citation>
    <scope>NUCLEOTIDE SEQUENCE</scope>
    <source>
        <strain evidence="1">20211129_DDA</strain>
        <tissue evidence="1">Liver</tissue>
    </source>
</reference>
<accession>A0AAV7LDC0</accession>
<evidence type="ECO:0000313" key="1">
    <source>
        <dbReference type="EMBL" id="KAJ1088337.1"/>
    </source>
</evidence>